<protein>
    <submittedName>
        <fullName evidence="2">Helix-turn-helix transcriptional regulator</fullName>
    </submittedName>
</protein>
<sequence>MYRSARDFGAAVREKRKARGWTQTELAARSGTAERFIVELESGKPSCQLEKSLVVARAVGIEIGDLKTVRSVPASSDDGLDFLPTFGDGR</sequence>
<dbReference type="Gene3D" id="1.10.260.40">
    <property type="entry name" value="lambda repressor-like DNA-binding domains"/>
    <property type="match status" value="1"/>
</dbReference>
<dbReference type="CDD" id="cd00093">
    <property type="entry name" value="HTH_XRE"/>
    <property type="match status" value="1"/>
</dbReference>
<feature type="domain" description="HTH cro/C1-type" evidence="1">
    <location>
        <begin position="12"/>
        <end position="66"/>
    </location>
</feature>
<accession>A0AAU7RQK1</accession>
<evidence type="ECO:0000259" key="1">
    <source>
        <dbReference type="PROSITE" id="PS50943"/>
    </source>
</evidence>
<reference evidence="2" key="1">
    <citation type="submission" date="2024-06" db="EMBL/GenBank/DDBJ databases">
        <authorList>
            <person name="Li T."/>
            <person name="Gao R."/>
        </authorList>
    </citation>
    <scope>NUCLEOTIDE SEQUENCE</scope>
    <source>
        <strain evidence="2">ZPR3</strain>
    </source>
</reference>
<dbReference type="InterPro" id="IPR010982">
    <property type="entry name" value="Lambda_DNA-bd_dom_sf"/>
</dbReference>
<dbReference type="RefSeq" id="WP_349956798.1">
    <property type="nucleotide sequence ID" value="NZ_CP157960.1"/>
</dbReference>
<evidence type="ECO:0000313" key="2">
    <source>
        <dbReference type="EMBL" id="XBT92411.1"/>
    </source>
</evidence>
<dbReference type="GO" id="GO:0003677">
    <property type="term" value="F:DNA binding"/>
    <property type="evidence" value="ECO:0007669"/>
    <property type="project" value="InterPro"/>
</dbReference>
<dbReference type="AlphaFoldDB" id="A0AAU7RQK1"/>
<dbReference type="PROSITE" id="PS50943">
    <property type="entry name" value="HTH_CROC1"/>
    <property type="match status" value="1"/>
</dbReference>
<dbReference type="SMART" id="SM00530">
    <property type="entry name" value="HTH_XRE"/>
    <property type="match status" value="1"/>
</dbReference>
<name>A0AAU7RQK1_9HYPH</name>
<dbReference type="Pfam" id="PF01381">
    <property type="entry name" value="HTH_3"/>
    <property type="match status" value="1"/>
</dbReference>
<dbReference type="EMBL" id="CP157960">
    <property type="protein sequence ID" value="XBT92411.1"/>
    <property type="molecule type" value="Genomic_DNA"/>
</dbReference>
<dbReference type="SUPFAM" id="SSF47413">
    <property type="entry name" value="lambda repressor-like DNA-binding domains"/>
    <property type="match status" value="1"/>
</dbReference>
<organism evidence="2">
    <name type="scientific">Rhizobium sp. ZPR3</name>
    <dbReference type="NCBI Taxonomy" id="3158967"/>
    <lineage>
        <taxon>Bacteria</taxon>
        <taxon>Pseudomonadati</taxon>
        <taxon>Pseudomonadota</taxon>
        <taxon>Alphaproteobacteria</taxon>
        <taxon>Hyphomicrobiales</taxon>
        <taxon>Rhizobiaceae</taxon>
        <taxon>Rhizobium/Agrobacterium group</taxon>
        <taxon>Rhizobium</taxon>
    </lineage>
</organism>
<proteinExistence type="predicted"/>
<gene>
    <name evidence="2" type="ORF">ABM479_16785</name>
</gene>
<dbReference type="InterPro" id="IPR001387">
    <property type="entry name" value="Cro/C1-type_HTH"/>
</dbReference>